<evidence type="ECO:0000259" key="6">
    <source>
        <dbReference type="PROSITE" id="PS50252"/>
    </source>
</evidence>
<reference evidence="9" key="2">
    <citation type="submission" date="2019-11" db="UniProtKB">
        <authorList>
            <consortium name="WormBaseParasite"/>
        </authorList>
    </citation>
    <scope>IDENTIFICATION</scope>
</reference>
<dbReference type="GO" id="GO:0005634">
    <property type="term" value="C:nucleus"/>
    <property type="evidence" value="ECO:0007669"/>
    <property type="project" value="UniProtKB-SubCell"/>
</dbReference>
<dbReference type="EMBL" id="UXSR01006300">
    <property type="protein sequence ID" value="VDD84418.1"/>
    <property type="molecule type" value="Genomic_DNA"/>
</dbReference>
<evidence type="ECO:0000313" key="8">
    <source>
        <dbReference type="Proteomes" id="UP000267029"/>
    </source>
</evidence>
<dbReference type="PANTHER" id="PTHR11267">
    <property type="entry name" value="T-BOX PROTEIN-RELATED"/>
    <property type="match status" value="1"/>
</dbReference>
<evidence type="ECO:0000256" key="3">
    <source>
        <dbReference type="ARBA" id="ARBA00023163"/>
    </source>
</evidence>
<evidence type="ECO:0000313" key="7">
    <source>
        <dbReference type="EMBL" id="VDD84418.1"/>
    </source>
</evidence>
<feature type="domain" description="T-box" evidence="6">
    <location>
        <begin position="56"/>
        <end position="183"/>
    </location>
</feature>
<proteinExistence type="predicted"/>
<keyword evidence="3" id="KW-0804">Transcription</keyword>
<dbReference type="SUPFAM" id="SSF49417">
    <property type="entry name" value="p53-like transcription factors"/>
    <property type="match status" value="1"/>
</dbReference>
<dbReference type="InterPro" id="IPR001699">
    <property type="entry name" value="TF_T-box"/>
</dbReference>
<name>A0A0R3URB5_MESCO</name>
<dbReference type="WBParaSite" id="MCU_012947-RA">
    <property type="protein sequence ID" value="MCU_012947-RA"/>
    <property type="gene ID" value="MCU_012947"/>
</dbReference>
<evidence type="ECO:0000256" key="5">
    <source>
        <dbReference type="PROSITE-ProRule" id="PRU00201"/>
    </source>
</evidence>
<dbReference type="STRING" id="53468.A0A0R3URB5"/>
<protein>
    <submittedName>
        <fullName evidence="9">T-box domain-containing protein</fullName>
    </submittedName>
</protein>
<dbReference type="PANTHER" id="PTHR11267:SF181">
    <property type="entry name" value="OPTOMOTOR-BLIND PROTEIN"/>
    <property type="match status" value="1"/>
</dbReference>
<dbReference type="OrthoDB" id="7442607at2759"/>
<dbReference type="SMART" id="SM00425">
    <property type="entry name" value="TBOX"/>
    <property type="match status" value="1"/>
</dbReference>
<comment type="subcellular location">
    <subcellularLocation>
        <location evidence="5">Nucleus</location>
    </subcellularLocation>
</comment>
<dbReference type="InterPro" id="IPR036960">
    <property type="entry name" value="T-box_sf"/>
</dbReference>
<keyword evidence="8" id="KW-1185">Reference proteome</keyword>
<evidence type="ECO:0000256" key="4">
    <source>
        <dbReference type="ARBA" id="ARBA00023242"/>
    </source>
</evidence>
<reference evidence="7 8" key="1">
    <citation type="submission" date="2018-10" db="EMBL/GenBank/DDBJ databases">
        <authorList>
            <consortium name="Pathogen Informatics"/>
        </authorList>
    </citation>
    <scope>NUCLEOTIDE SEQUENCE [LARGE SCALE GENOMIC DNA]</scope>
</reference>
<evidence type="ECO:0000256" key="2">
    <source>
        <dbReference type="ARBA" id="ARBA00023125"/>
    </source>
</evidence>
<dbReference type="Proteomes" id="UP000267029">
    <property type="component" value="Unassembled WGS sequence"/>
</dbReference>
<dbReference type="GO" id="GO:0000978">
    <property type="term" value="F:RNA polymerase II cis-regulatory region sequence-specific DNA binding"/>
    <property type="evidence" value="ECO:0007669"/>
    <property type="project" value="InterPro"/>
</dbReference>
<dbReference type="InterPro" id="IPR046360">
    <property type="entry name" value="T-box_DNA-bd"/>
</dbReference>
<dbReference type="GO" id="GO:0001708">
    <property type="term" value="P:cell fate specification"/>
    <property type="evidence" value="ECO:0007669"/>
    <property type="project" value="TreeGrafter"/>
</dbReference>
<dbReference type="PROSITE" id="PS50252">
    <property type="entry name" value="TBOX_3"/>
    <property type="match status" value="1"/>
</dbReference>
<keyword evidence="2 5" id="KW-0238">DNA-binding</keyword>
<dbReference type="Pfam" id="PF00907">
    <property type="entry name" value="T-box"/>
    <property type="match status" value="1"/>
</dbReference>
<comment type="caution">
    <text evidence="5">Lacks conserved residue(s) required for the propagation of feature annotation.</text>
</comment>
<dbReference type="InterPro" id="IPR008967">
    <property type="entry name" value="p53-like_TF_DNA-bd_sf"/>
</dbReference>
<gene>
    <name evidence="7" type="ORF">MCOS_LOCUS10421</name>
</gene>
<dbReference type="GO" id="GO:0045893">
    <property type="term" value="P:positive regulation of DNA-templated transcription"/>
    <property type="evidence" value="ECO:0007669"/>
    <property type="project" value="InterPro"/>
</dbReference>
<keyword evidence="1" id="KW-0805">Transcription regulation</keyword>
<keyword evidence="4 5" id="KW-0539">Nucleus</keyword>
<organism evidence="7 8">
    <name type="scientific">Mesocestoides corti</name>
    <name type="common">Flatworm</name>
    <dbReference type="NCBI Taxonomy" id="53468"/>
    <lineage>
        <taxon>Eukaryota</taxon>
        <taxon>Metazoa</taxon>
        <taxon>Spiralia</taxon>
        <taxon>Lophotrochozoa</taxon>
        <taxon>Platyhelminthes</taxon>
        <taxon>Cestoda</taxon>
        <taxon>Eucestoda</taxon>
        <taxon>Cyclophyllidea</taxon>
        <taxon>Mesocestoididae</taxon>
        <taxon>Mesocestoides</taxon>
    </lineage>
</organism>
<dbReference type="GO" id="GO:0000785">
    <property type="term" value="C:chromatin"/>
    <property type="evidence" value="ECO:0007669"/>
    <property type="project" value="TreeGrafter"/>
</dbReference>
<accession>A0A0R3URB5</accession>
<evidence type="ECO:0000313" key="9">
    <source>
        <dbReference type="WBParaSite" id="MCU_012947-RA"/>
    </source>
</evidence>
<dbReference type="Gene3D" id="2.60.40.820">
    <property type="entry name" value="Transcription factor, T-box"/>
    <property type="match status" value="1"/>
</dbReference>
<dbReference type="AlphaFoldDB" id="A0A0R3URB5"/>
<evidence type="ECO:0000256" key="1">
    <source>
        <dbReference type="ARBA" id="ARBA00023015"/>
    </source>
</evidence>
<dbReference type="GO" id="GO:0000981">
    <property type="term" value="F:DNA-binding transcription factor activity, RNA polymerase II-specific"/>
    <property type="evidence" value="ECO:0007669"/>
    <property type="project" value="TreeGrafter"/>
</dbReference>
<dbReference type="PRINTS" id="PR00937">
    <property type="entry name" value="TBOX"/>
</dbReference>
<sequence length="183" mass="20416">MNPLRHREISLLVPAPTDEKTLEKVLAKEQFKSVCVGGPQSEFDSTESGDSILLEISDKLKWTELCEHTPEMLVTKAGRRIFPALSVTVTGLDPDSCYTFLIDLVAVNQRTMKCDADGWRDGPIAAPYPPYDKTKPLFYVQGASPQPGAHWMQNGVDFSTAKITHNRDAHQHQNMVCHVVSCY</sequence>